<feature type="compositionally biased region" description="Polar residues" evidence="1">
    <location>
        <begin position="1520"/>
        <end position="1529"/>
    </location>
</feature>
<feature type="region of interest" description="Disordered" evidence="1">
    <location>
        <begin position="822"/>
        <end position="855"/>
    </location>
</feature>
<reference evidence="3 4" key="1">
    <citation type="submission" date="2019-01" db="EMBL/GenBank/DDBJ databases">
        <title>A draft genome assembly of the solar-powered sea slug Elysia chlorotica.</title>
        <authorList>
            <person name="Cai H."/>
            <person name="Li Q."/>
            <person name="Fang X."/>
            <person name="Li J."/>
            <person name="Curtis N.E."/>
            <person name="Altenburger A."/>
            <person name="Shibata T."/>
            <person name="Feng M."/>
            <person name="Maeda T."/>
            <person name="Schwartz J.A."/>
            <person name="Shigenobu S."/>
            <person name="Lundholm N."/>
            <person name="Nishiyama T."/>
            <person name="Yang H."/>
            <person name="Hasebe M."/>
            <person name="Li S."/>
            <person name="Pierce S.K."/>
            <person name="Wang J."/>
        </authorList>
    </citation>
    <scope>NUCLEOTIDE SEQUENCE [LARGE SCALE GENOMIC DNA]</scope>
    <source>
        <strain evidence="3">EC2010</strain>
        <tissue evidence="3">Whole organism of an adult</tissue>
    </source>
</reference>
<feature type="region of interest" description="Disordered" evidence="1">
    <location>
        <begin position="2318"/>
        <end position="2350"/>
    </location>
</feature>
<sequence length="3221" mass="356146">MTHLVSDLCASLYRLMNLSPQHVDHNMADDLPRRSNRDMIKCTSWWYMAMLVVAISPLIGSVYKIIQVCRARRKIKSRQKPPVTIGGSSRDAYLELKRQRSKMGRTAQIICKKDQGLPRPPQSAGKETTPRNAPTVIKLHIKRSPYSVEAFHESKKKFLFSLMSPAKQPKRVRRRADRNGETAQVSQQKEKEQQTGSSAEQLYKTAKTDVEKTDCEKIPPVCVRHSQPFHRAPQPEENNSRRIVAEQTEPTRSRRNSRRRKSPANHAHHTGDQTGGSPEAKSPTKKKSRKKQQRRSIFSKSGLNVAEREPEQPPDEAPVPIAKPAESKLETPFYPGKQTPTKARPKRRGAVSGRGGRSGRSQAASGARAPDQTECPAQELRDLIQQVELEQAKRSVSPRQSETFVAANQRELVRLFIQKQGMSQDKAKLAAKSRSITEKAPAISPTKCRSPRPCVSPRPASPGPAAGDTESAPRMPSGSMKCVSGSVLSRIASISSCKSAGRGKPGKTPPKISGSRSPVQQTDQHRMFVKAARGYSLKTASPVSRSYSRMGMTGDLEITKHDAGHPVLRHGIIDRPLPARRSSLRKPQTSAFNRKNQHRLYQPAQTKNDLFPAISGVHNLQTRVEACERFHVPAARGPGTVVRAEGSVSTSLSSHYSFLGCIDPSHSAKTRNASLKTLGSLKNNEVFSSLKKNKSSPQPIEGYILNSKTPIANTLLLCRSGITTTYENWTNEKARGPGVVRACHKASSENRFPSLSSYLDYLERKAAAHGNSLLAQGKNGKKEHAKQRMANPLQNSISGKEQTCPSPFTPQEISKNAAIEMRERETKSEVLQESKRERNNLAPDKSCTEPKLLEEPKTNIKWNNLIAKENVHHHPNGPNVLKENDKTQKNSETKKQISPNAKTESKGRAFRPKLRFRYLPLTKQPLPLSSPSNTKREVKVKSLDRQEKNFATPSDMAGSKIKELKRQDKAGTKQNLQTPTLMPKASNKSAQQQHTQMKNDVGEPEKTTRVQPIHYEVTKPVVVNLRKFSKQRSGPYLMAKKSPKTLPLKSPEKTQTMSNVDTSASLDLQSMFEMAKTVLKKNKSKSKNEKDLDGRNQESKAHGGKSDDQASVCSQCKYSPSAGKDDTHTRNLTPKDRSYTHLYKINESRGLRPWRTTKAFTNRLKLMLQKNNEHCMNKKTQKSPDPKKDRRAKKAYVVHKANPSKIPLCLKSEAGSCSARTLSALKGGKSLKNKKLKENEILEGSNVNAPFKNGKAPMLRTEALARKRGKTVENTQRLNFNFRAKRKRFKCTGSPLLLSNTQLYHENGEETKGDLVIQSAITQFDLGSPESSRKSPRSMPFTFQRGNRVVGMDPAQVAKMHQRVQEHDILRNTQSETVTSPFSRKSQVQSDLSALLNKIKVRTIAEGSHLDMEIPLDHEMQVPKKEQTEESTLFGAYWKDAGIAKGEQTPADVRASPGCSENTAAVSGKSRPQAQSSRHSETTLLIHSELDAEPSSAALKLLLQCARSKFHSMPQLSAPRLQSPSITETTPRESLCEQPSSKELSDDGPGLRCKPMSKAGQLKGRGTKSNGNLISSKTKLSKANKVSKSEDTGANKGVARESTSTSNTKTSALSFSENTKSSLERSIKRRRRCALSGSQLSKVSKSRESNLTSEISKSNEGTEPKISESKQSSLRQGADDSCSGNFEHTETDTSQCKKPRNTAVNPGAFLKKTKKSTPLANKKSLHKYKNETHIKTASHNTIEKDKETETNIDKCMQRKSSENISSAPAKKFSPHIESNISYVEQSPQKNEFEVTKAHAAVLCNESAIGVENYYQVEQKLQTNQQYQHQPNTDGAAFPSHMTSMPLNFWGSPKKEMVMISESRQDFEAHLFKKSMDFSPSSLAERGATSSSGYGTLEVSSNTAVSRLADSHSQLRSKFIEQPRRQTDFEFGQGSPEQRSCIFSTRATEAHTFGQLSGKKALSHISEESNYSDVNEVNIELASVENYRNEQSKASNEAAEIVNHFSSEKGNFGTVNTMYVSQDFQQRSESSKDSRTDRNISEEYDEMLQLDISTEAPGETLLRVTIEDTFGARVTDLEVGQAAKPVSELESPGRWFKSPLQGQKQNKSLQAQAQRQQGGGKDRKISVGSALEKRAKVSSDGRSWLNEIPVTVVYTNQNSDIPDLSFTNEDEYSLDSWTQNSLCMSKKSLECGPNSNEQNCDQTYCPKQDSGDIVNEDLVHESTTRHCTPSVRGSCEKTKTEAGEKCDSMRKVNEISGNDKSNSNDPFRAGKDLESLLDFALDKASFNWRLPATSRVGSKPLFRKARVRRLGRSVIGSKREVSPSVNRGPQIPRDCQNKRISMPPGPDTKPNWKLRLATLNDDTDQESADRTCACVSASKAVEMTSATTAPDILTPQTQAVETEHANDEQTLQRILKQVAVQPFEIKRNRKSRRDEVKTEDVIVGNQRVQPSCMSVEIGICEDEQTASVATNSGIKHQVVVHAVSPQERIESHNKHYSSSERKALQIDRAFKNSDSLPSNSYSSAMGDNHRSVQEMSGQENVPQTVKKIPHKSIQDACNAEDKKQQEKNEEEEDHGKGFSHKEPECYCKTQNNHGAGSLNQSQVNITPPQQPAEQKTQGIAGRGDAPTGSPGPSNSSSIVLSWVGSQNGSDGNDDVLSGAGLQSPSAALNSQPLGSGVDTTCSYFQDTESKSHYLFGDMDPRDKKKEDYKLNSDLLSAQSSNYRFNHALENSELFSSVGPLKQSNLNENKTKTEPDVSYFHSEVMEDSSAGAGCDENIVSESLSISLGGFYSHEKNGNKSYLTQTSKRGIDDEILDQESYLYNLMKNMGWNDEMPREGWGLAATEEKLTAPYPAERTAPLVLSGHDPPGEGDSRCGYVISAWTNQRQYGELDADTSRPGASRQTAAARNPARSRLSVVSNPMLGREQCSSERNQGMSLPRISQSNPREHLGHDFENRPHTGTNAGFTRDIPTERARFDQQGSRLGKRNTPEISGDLTDSSRLGVSCTRDRLREPGTWGADCETGKSRTAAPSLEQHLRSRFGDPDLRAQPTIPRAASVTVGSRRQLRSPDGRLSVRSDGANLCCGDKSPSQPSLDWYRPQSMSSSNSISASHTAEVVDPLRSQESNSGQARAQSLCRQSIEKEVDNNEHEFNERDGENNGREVNGSYTGSVGNGVTGSYTDSVGQGVNERYTGSVGHEVNDRGAENNRQGVNERYTGSVGQSQ</sequence>
<feature type="region of interest" description="Disordered" evidence="1">
    <location>
        <begin position="2556"/>
        <end position="2673"/>
    </location>
</feature>
<feature type="compositionally biased region" description="Basic and acidic residues" evidence="1">
    <location>
        <begin position="3137"/>
        <end position="3158"/>
    </location>
</feature>
<feature type="compositionally biased region" description="Polar residues" evidence="1">
    <location>
        <begin position="3174"/>
        <end position="3183"/>
    </location>
</feature>
<feature type="compositionally biased region" description="Basic and acidic residues" evidence="1">
    <location>
        <begin position="2558"/>
        <end position="2584"/>
    </location>
</feature>
<feature type="region of interest" description="Disordered" evidence="1">
    <location>
        <begin position="1514"/>
        <end position="1732"/>
    </location>
</feature>
<accession>A0A3S1BB77</accession>
<feature type="compositionally biased region" description="Basic residues" evidence="1">
    <location>
        <begin position="253"/>
        <end position="268"/>
    </location>
</feature>
<feature type="region of interest" description="Disordered" evidence="1">
    <location>
        <begin position="1079"/>
        <end position="1112"/>
    </location>
</feature>
<keyword evidence="2" id="KW-0472">Membrane</keyword>
<feature type="region of interest" description="Disordered" evidence="1">
    <location>
        <begin position="3060"/>
        <end position="3221"/>
    </location>
</feature>
<evidence type="ECO:0000256" key="2">
    <source>
        <dbReference type="SAM" id="Phobius"/>
    </source>
</evidence>
<feature type="region of interest" description="Disordered" evidence="1">
    <location>
        <begin position="2889"/>
        <end position="2911"/>
    </location>
</feature>
<feature type="region of interest" description="Disordered" evidence="1">
    <location>
        <begin position="2925"/>
        <end position="3002"/>
    </location>
</feature>
<feature type="region of interest" description="Disordered" evidence="1">
    <location>
        <begin position="165"/>
        <end position="201"/>
    </location>
</feature>
<feature type="compositionally biased region" description="Polar residues" evidence="1">
    <location>
        <begin position="2532"/>
        <end position="2542"/>
    </location>
</feature>
<feature type="region of interest" description="Disordered" evidence="1">
    <location>
        <begin position="428"/>
        <end position="483"/>
    </location>
</feature>
<feature type="compositionally biased region" description="Polar residues" evidence="1">
    <location>
        <begin position="2928"/>
        <end position="2943"/>
    </location>
</feature>
<feature type="compositionally biased region" description="Basic and acidic residues" evidence="1">
    <location>
        <begin position="822"/>
        <end position="839"/>
    </location>
</feature>
<feature type="region of interest" description="Disordered" evidence="1">
    <location>
        <begin position="1037"/>
        <end position="1061"/>
    </location>
</feature>
<feature type="compositionally biased region" description="Basic and acidic residues" evidence="1">
    <location>
        <begin position="2944"/>
        <end position="2956"/>
    </location>
</feature>
<feature type="compositionally biased region" description="Polar residues" evidence="1">
    <location>
        <begin position="2587"/>
        <end position="2616"/>
    </location>
</feature>
<feature type="region of interest" description="Disordered" evidence="1">
    <location>
        <begin position="1448"/>
        <end position="1482"/>
    </location>
</feature>
<feature type="compositionally biased region" description="Polar residues" evidence="1">
    <location>
        <begin position="3120"/>
        <end position="3135"/>
    </location>
</feature>
<keyword evidence="2" id="KW-0812">Transmembrane</keyword>
<feature type="compositionally biased region" description="Basic and acidic residues" evidence="1">
    <location>
        <begin position="238"/>
        <end position="252"/>
    </location>
</feature>
<protein>
    <submittedName>
        <fullName evidence="3">Uncharacterized protein</fullName>
    </submittedName>
</protein>
<gene>
    <name evidence="3" type="ORF">EGW08_007982</name>
</gene>
<dbReference type="EMBL" id="RQTK01000212">
    <property type="protein sequence ID" value="RUS84230.1"/>
    <property type="molecule type" value="Genomic_DNA"/>
</dbReference>
<feature type="region of interest" description="Disordered" evidence="1">
    <location>
        <begin position="3011"/>
        <end position="3030"/>
    </location>
</feature>
<feature type="compositionally biased region" description="Basic and acidic residues" evidence="1">
    <location>
        <begin position="1086"/>
        <end position="1108"/>
    </location>
</feature>
<name>A0A3S1BB77_ELYCH</name>
<feature type="compositionally biased region" description="Polar residues" evidence="1">
    <location>
        <begin position="1682"/>
        <end position="1696"/>
    </location>
</feature>
<evidence type="ECO:0000313" key="4">
    <source>
        <dbReference type="Proteomes" id="UP000271974"/>
    </source>
</evidence>
<feature type="region of interest" description="Disordered" evidence="1">
    <location>
        <begin position="2082"/>
        <end position="2129"/>
    </location>
</feature>
<keyword evidence="4" id="KW-1185">Reference proteome</keyword>
<feature type="region of interest" description="Disordered" evidence="1">
    <location>
        <begin position="495"/>
        <end position="523"/>
    </location>
</feature>
<feature type="compositionally biased region" description="Polar residues" evidence="1">
    <location>
        <begin position="2099"/>
        <end position="2108"/>
    </location>
</feature>
<feature type="region of interest" description="Disordered" evidence="1">
    <location>
        <begin position="114"/>
        <end position="135"/>
    </location>
</feature>
<feature type="compositionally biased region" description="Basic and acidic residues" evidence="1">
    <location>
        <begin position="846"/>
        <end position="855"/>
    </location>
</feature>
<feature type="region of interest" description="Disordered" evidence="1">
    <location>
        <begin position="777"/>
        <end position="810"/>
    </location>
</feature>
<feature type="compositionally biased region" description="Basic and acidic residues" evidence="1">
    <location>
        <begin position="882"/>
        <end position="895"/>
    </location>
</feature>
<proteinExistence type="predicted"/>
<evidence type="ECO:0000313" key="3">
    <source>
        <dbReference type="EMBL" id="RUS84230.1"/>
    </source>
</evidence>
<keyword evidence="2" id="KW-1133">Transmembrane helix</keyword>
<feature type="compositionally biased region" description="Basic and acidic residues" evidence="1">
    <location>
        <begin position="2119"/>
        <end position="2129"/>
    </location>
</feature>
<evidence type="ECO:0000256" key="1">
    <source>
        <dbReference type="SAM" id="MobiDB-lite"/>
    </source>
</evidence>
<feature type="compositionally biased region" description="Basic and acidic residues" evidence="1">
    <location>
        <begin position="960"/>
        <end position="971"/>
    </location>
</feature>
<feature type="compositionally biased region" description="Polar residues" evidence="1">
    <location>
        <begin position="1601"/>
        <end position="1621"/>
    </location>
</feature>
<dbReference type="OrthoDB" id="6162701at2759"/>
<feature type="compositionally biased region" description="Polar residues" evidence="1">
    <location>
        <begin position="1636"/>
        <end position="1659"/>
    </location>
</feature>
<feature type="region of interest" description="Disordered" evidence="1">
    <location>
        <begin position="870"/>
        <end position="1009"/>
    </location>
</feature>
<feature type="compositionally biased region" description="Polar residues" evidence="1">
    <location>
        <begin position="1567"/>
        <end position="1578"/>
    </location>
</feature>
<feature type="region of interest" description="Disordered" evidence="1">
    <location>
        <begin position="2511"/>
        <end position="2542"/>
    </location>
</feature>
<feature type="compositionally biased region" description="Polar residues" evidence="1">
    <location>
        <begin position="792"/>
        <end position="810"/>
    </location>
</feature>
<feature type="compositionally biased region" description="Polar residues" evidence="1">
    <location>
        <begin position="2659"/>
        <end position="2673"/>
    </location>
</feature>
<comment type="caution">
    <text evidence="3">The sequence shown here is derived from an EMBL/GenBank/DDBJ whole genome shotgun (WGS) entry which is preliminary data.</text>
</comment>
<feature type="compositionally biased region" description="Low complexity" evidence="1">
    <location>
        <begin position="2512"/>
        <end position="2522"/>
    </location>
</feature>
<feature type="compositionally biased region" description="Basic residues" evidence="1">
    <location>
        <begin position="283"/>
        <end position="294"/>
    </location>
</feature>
<feature type="compositionally biased region" description="Low complexity" evidence="1">
    <location>
        <begin position="2627"/>
        <end position="2636"/>
    </location>
</feature>
<feature type="region of interest" description="Disordered" evidence="1">
    <location>
        <begin position="226"/>
        <end position="380"/>
    </location>
</feature>
<feature type="transmembrane region" description="Helical" evidence="2">
    <location>
        <begin position="44"/>
        <end position="66"/>
    </location>
</feature>
<feature type="compositionally biased region" description="Polar residues" evidence="1">
    <location>
        <begin position="1459"/>
        <end position="1482"/>
    </location>
</feature>
<feature type="compositionally biased region" description="Low complexity" evidence="1">
    <location>
        <begin position="359"/>
        <end position="369"/>
    </location>
</feature>
<dbReference type="Proteomes" id="UP000271974">
    <property type="component" value="Unassembled WGS sequence"/>
</dbReference>
<organism evidence="3 4">
    <name type="scientific">Elysia chlorotica</name>
    <name type="common">Eastern emerald elysia</name>
    <name type="synonym">Sea slug</name>
    <dbReference type="NCBI Taxonomy" id="188477"/>
    <lineage>
        <taxon>Eukaryota</taxon>
        <taxon>Metazoa</taxon>
        <taxon>Spiralia</taxon>
        <taxon>Lophotrochozoa</taxon>
        <taxon>Mollusca</taxon>
        <taxon>Gastropoda</taxon>
        <taxon>Heterobranchia</taxon>
        <taxon>Euthyneura</taxon>
        <taxon>Panpulmonata</taxon>
        <taxon>Sacoglossa</taxon>
        <taxon>Placobranchoidea</taxon>
        <taxon>Plakobranchidae</taxon>
        <taxon>Elysia</taxon>
    </lineage>
</organism>
<feature type="compositionally biased region" description="Low complexity" evidence="1">
    <location>
        <begin position="3099"/>
        <end position="3109"/>
    </location>
</feature>
<feature type="compositionally biased region" description="Polar residues" evidence="1">
    <location>
        <begin position="972"/>
        <end position="998"/>
    </location>
</feature>
<feature type="compositionally biased region" description="Basic and acidic residues" evidence="1">
    <location>
        <begin position="934"/>
        <end position="948"/>
    </location>
</feature>